<protein>
    <submittedName>
        <fullName evidence="2">Sulfite oxidase-like oxidoreductase</fullName>
    </submittedName>
</protein>
<dbReference type="EMBL" id="CP048685">
    <property type="protein sequence ID" value="QPJ63430.1"/>
    <property type="molecule type" value="Genomic_DNA"/>
</dbReference>
<proteinExistence type="predicted"/>
<gene>
    <name evidence="2" type="ORF">G3M70_16740</name>
</gene>
<evidence type="ECO:0000313" key="3">
    <source>
        <dbReference type="Proteomes" id="UP000594688"/>
    </source>
</evidence>
<dbReference type="Gene3D" id="3.90.420.10">
    <property type="entry name" value="Oxidoreductase, molybdopterin-binding domain"/>
    <property type="match status" value="1"/>
</dbReference>
<dbReference type="PANTHER" id="PTHR43032:SF4">
    <property type="entry name" value="OXIDOREDUCTASE MOLYBDOPTERIN-BINDING DOMAIN-CONTAINING PROTEIN"/>
    <property type="match status" value="1"/>
</dbReference>
<reference evidence="2 3" key="1">
    <citation type="submission" date="2020-02" db="EMBL/GenBank/DDBJ databases">
        <title>Genomic and physiological characterization of two novel Nitrospinaceae genera.</title>
        <authorList>
            <person name="Mueller A.J."/>
            <person name="Jung M.-Y."/>
            <person name="Strachan C.R."/>
            <person name="Herbold C.W."/>
            <person name="Kirkegaard R.H."/>
            <person name="Daims H."/>
        </authorList>
    </citation>
    <scope>NUCLEOTIDE SEQUENCE [LARGE SCALE GENOMIC DNA]</scope>
    <source>
        <strain evidence="2">EB</strain>
    </source>
</reference>
<organism evidence="2 3">
    <name type="scientific">Candidatus Nitronauta litoralis</name>
    <dbReference type="NCBI Taxonomy" id="2705533"/>
    <lineage>
        <taxon>Bacteria</taxon>
        <taxon>Pseudomonadati</taxon>
        <taxon>Nitrospinota/Tectimicrobiota group</taxon>
        <taxon>Nitrospinota</taxon>
        <taxon>Nitrospinia</taxon>
        <taxon>Nitrospinales</taxon>
        <taxon>Nitrospinaceae</taxon>
        <taxon>Candidatus Nitronauta</taxon>
    </lineage>
</organism>
<accession>A0A7T0BYR3</accession>
<evidence type="ECO:0000313" key="2">
    <source>
        <dbReference type="EMBL" id="QPJ63430.1"/>
    </source>
</evidence>
<dbReference type="KEGG" id="nli:G3M70_16740"/>
<dbReference type="SUPFAM" id="SSF56524">
    <property type="entry name" value="Oxidoreductase molybdopterin-binding domain"/>
    <property type="match status" value="1"/>
</dbReference>
<dbReference type="PANTHER" id="PTHR43032">
    <property type="entry name" value="PROTEIN-METHIONINE-SULFOXIDE REDUCTASE"/>
    <property type="match status" value="1"/>
</dbReference>
<dbReference type="CDD" id="cd02109">
    <property type="entry name" value="arch_bact_SO_family_Moco"/>
    <property type="match status" value="1"/>
</dbReference>
<name>A0A7T0BYR3_9BACT</name>
<feature type="domain" description="Oxidoreductase molybdopterin-binding" evidence="1">
    <location>
        <begin position="71"/>
        <end position="213"/>
    </location>
</feature>
<dbReference type="AlphaFoldDB" id="A0A7T0BYR3"/>
<evidence type="ECO:0000259" key="1">
    <source>
        <dbReference type="Pfam" id="PF00174"/>
    </source>
</evidence>
<sequence>MEFQKPDLNSKKIKSREQLIQYKRQLVENQKWEGPPPMGDGPLNRDGMPKVPPGQTTTEKWPVLDIGVQPEVPLDFWTLTISGLVENPQAFNWEQFQQLPQTKDISDFHCVTTWSKLDNHWEGVKFSDIANHCGIKPEARFVYIKAYDGYSTNLSLEEAMKYDVLLVHTWEGQPLTREHGAPVRMITPQLYAWKGAKWIGEIIFRENDELGFWEQRGYSNSAEPWLNDRYS</sequence>
<dbReference type="InterPro" id="IPR036374">
    <property type="entry name" value="OxRdtase_Mopterin-bd_sf"/>
</dbReference>
<dbReference type="InterPro" id="IPR000572">
    <property type="entry name" value="OxRdtase_Mopterin-bd_dom"/>
</dbReference>
<dbReference type="Pfam" id="PF00174">
    <property type="entry name" value="Oxidored_molyb"/>
    <property type="match status" value="1"/>
</dbReference>
<dbReference type="Proteomes" id="UP000594688">
    <property type="component" value="Chromosome"/>
</dbReference>